<dbReference type="RefSeq" id="WP_194109554.1">
    <property type="nucleotide sequence ID" value="NZ_JADFFL010000001.1"/>
</dbReference>
<protein>
    <submittedName>
        <fullName evidence="1">Uncharacterized protein</fullName>
    </submittedName>
</protein>
<organism evidence="1 2">
    <name type="scientific">Mucilaginibacter myungsuensis</name>
    <dbReference type="NCBI Taxonomy" id="649104"/>
    <lineage>
        <taxon>Bacteria</taxon>
        <taxon>Pseudomonadati</taxon>
        <taxon>Bacteroidota</taxon>
        <taxon>Sphingobacteriia</taxon>
        <taxon>Sphingobacteriales</taxon>
        <taxon>Sphingobacteriaceae</taxon>
        <taxon>Mucilaginibacter</taxon>
    </lineage>
</organism>
<sequence length="170" mass="19374">MKNLTFILLIIFCFSCKKDSIQVSGLENSRQAWETYKISVNNSYSYVRYSASVFGGYSESTIMVQNGKVIGRTFKSGVYQYNPTVFVERVSWTEDAATLNTHTGGNFPAVTIDQLYAEAERDYVNVDEKENKKYFKKDDKGLLAICGYFPKACQDDCFRGIQIKNIQPLK</sequence>
<comment type="caution">
    <text evidence="1">The sequence shown here is derived from an EMBL/GenBank/DDBJ whole genome shotgun (WGS) entry which is preliminary data.</text>
</comment>
<dbReference type="AlphaFoldDB" id="A0A929PUQ1"/>
<dbReference type="EMBL" id="JADFFL010000001">
    <property type="protein sequence ID" value="MBE9660349.1"/>
    <property type="molecule type" value="Genomic_DNA"/>
</dbReference>
<gene>
    <name evidence="1" type="ORF">IRJ16_00485</name>
</gene>
<name>A0A929PUQ1_9SPHI</name>
<keyword evidence="2" id="KW-1185">Reference proteome</keyword>
<proteinExistence type="predicted"/>
<evidence type="ECO:0000313" key="1">
    <source>
        <dbReference type="EMBL" id="MBE9660349.1"/>
    </source>
</evidence>
<evidence type="ECO:0000313" key="2">
    <source>
        <dbReference type="Proteomes" id="UP000622475"/>
    </source>
</evidence>
<reference evidence="1" key="1">
    <citation type="submission" date="2020-10" db="EMBL/GenBank/DDBJ databases">
        <title>Mucilaginibacter mali sp. nov., isolated from rhizosphere soil of apple orchard.</title>
        <authorList>
            <person name="Lee J.-S."/>
            <person name="Kim H.S."/>
            <person name="Kim J.-S."/>
        </authorList>
    </citation>
    <scope>NUCLEOTIDE SEQUENCE</scope>
    <source>
        <strain evidence="1">KCTC 22746</strain>
    </source>
</reference>
<dbReference type="Proteomes" id="UP000622475">
    <property type="component" value="Unassembled WGS sequence"/>
</dbReference>
<accession>A0A929PUQ1</accession>